<evidence type="ECO:0000256" key="5">
    <source>
        <dbReference type="ARBA" id="ARBA00023288"/>
    </source>
</evidence>
<dbReference type="RefSeq" id="WP_141055034.1">
    <property type="nucleotide sequence ID" value="NZ_CP018176.1"/>
</dbReference>
<feature type="signal peptide" evidence="6">
    <location>
        <begin position="1"/>
        <end position="29"/>
    </location>
</feature>
<dbReference type="AlphaFoldDB" id="A0A3Q8CD77"/>
<evidence type="ECO:0000256" key="4">
    <source>
        <dbReference type="ARBA" id="ARBA00023139"/>
    </source>
</evidence>
<dbReference type="InterPro" id="IPR006059">
    <property type="entry name" value="SBP"/>
</dbReference>
<dbReference type="Pfam" id="PF01547">
    <property type="entry name" value="SBP_bac_1"/>
    <property type="match status" value="1"/>
</dbReference>
<evidence type="ECO:0000256" key="6">
    <source>
        <dbReference type="SAM" id="SignalP"/>
    </source>
</evidence>
<dbReference type="Proteomes" id="UP000314960">
    <property type="component" value="Chromosome"/>
</dbReference>
<keyword evidence="5" id="KW-0449">Lipoprotein</keyword>
<dbReference type="Gene3D" id="3.40.190.10">
    <property type="entry name" value="Periplasmic binding protein-like II"/>
    <property type="match status" value="2"/>
</dbReference>
<keyword evidence="4" id="KW-0564">Palmitate</keyword>
<dbReference type="EMBL" id="CP018176">
    <property type="protein sequence ID" value="AUJ30585.1"/>
    <property type="molecule type" value="Genomic_DNA"/>
</dbReference>
<proteinExistence type="predicted"/>
<keyword evidence="3" id="KW-0472">Membrane</keyword>
<keyword evidence="2 6" id="KW-0732">Signal</keyword>
<dbReference type="PANTHER" id="PTHR43649:SF33">
    <property type="entry name" value="POLYGALACTURONAN_RHAMNOGALACTURONAN-BINDING PROTEIN YTCQ"/>
    <property type="match status" value="1"/>
</dbReference>
<evidence type="ECO:0000313" key="8">
    <source>
        <dbReference type="Proteomes" id="UP000314960"/>
    </source>
</evidence>
<protein>
    <submittedName>
        <fullName evidence="7">ABC transporter substrate-binding protein</fullName>
    </submittedName>
</protein>
<sequence length="424" mass="46482">MFKEKFKYILSGVIGITATGLLLAGCSSASSNDSNGKTTLQFFSTKTENASTYKKLISKFEKQNPNISVKLSSPSNAGTVLKSYLSKNSIPDVMAVGGDANFLQLEKAHVLKDLSGQSYVNKTQPVYQKMITSLYSGNKLYAVPYAINASGVIYNKKLFAQAGITKTPTTWSEFINDCKILKSKNITPIEFTFKDSWTTLAVFNQLSANMISKNWINKRLDNKTTFAKTHKQVMAKYLELLNYGQSDYTGTSYNDGVAAFAKDKAAMMINGNFVIPGITQLNKNADLGMFMLPVNENASQNKVTSGVDVAFAISNKTEHTKAAEKFVKFLMENGNAKQYTKEQFAFSAVKNVKQDSALVSGISPQLEKGQVVNYPDHYYPSALDLTKVLTQTGVNAKSGMSTSKNITQSLENADKAFNSANIKE</sequence>
<evidence type="ECO:0000256" key="2">
    <source>
        <dbReference type="ARBA" id="ARBA00022729"/>
    </source>
</evidence>
<organism evidence="7 8">
    <name type="scientific">Liquorilactobacillus hordei</name>
    <dbReference type="NCBI Taxonomy" id="468911"/>
    <lineage>
        <taxon>Bacteria</taxon>
        <taxon>Bacillati</taxon>
        <taxon>Bacillota</taxon>
        <taxon>Bacilli</taxon>
        <taxon>Lactobacillales</taxon>
        <taxon>Lactobacillaceae</taxon>
        <taxon>Liquorilactobacillus</taxon>
    </lineage>
</organism>
<reference evidence="7 8" key="1">
    <citation type="submission" date="2016-11" db="EMBL/GenBank/DDBJ databases">
        <title>Interaction between Lactobacillus species and yeast in water kefir.</title>
        <authorList>
            <person name="Behr J."/>
            <person name="Xu D."/>
            <person name="Vogel R.F."/>
        </authorList>
    </citation>
    <scope>NUCLEOTIDE SEQUENCE [LARGE SCALE GENOMIC DNA]</scope>
    <source>
        <strain evidence="7 8">TMW 1.1822</strain>
    </source>
</reference>
<feature type="chain" id="PRO_5018766461" evidence="6">
    <location>
        <begin position="30"/>
        <end position="424"/>
    </location>
</feature>
<accession>A0A3Q8CD77</accession>
<keyword evidence="1" id="KW-1003">Cell membrane</keyword>
<evidence type="ECO:0000256" key="3">
    <source>
        <dbReference type="ARBA" id="ARBA00023136"/>
    </source>
</evidence>
<dbReference type="PANTHER" id="PTHR43649">
    <property type="entry name" value="ARABINOSE-BINDING PROTEIN-RELATED"/>
    <property type="match status" value="1"/>
</dbReference>
<dbReference type="InterPro" id="IPR050490">
    <property type="entry name" value="Bact_solute-bd_prot1"/>
</dbReference>
<dbReference type="SUPFAM" id="SSF53850">
    <property type="entry name" value="Periplasmic binding protein-like II"/>
    <property type="match status" value="1"/>
</dbReference>
<dbReference type="PROSITE" id="PS51257">
    <property type="entry name" value="PROKAR_LIPOPROTEIN"/>
    <property type="match status" value="1"/>
</dbReference>
<evidence type="ECO:0000256" key="1">
    <source>
        <dbReference type="ARBA" id="ARBA00022475"/>
    </source>
</evidence>
<dbReference type="KEGG" id="lhw:BSQ49_10570"/>
<name>A0A3Q8CD77_9LACO</name>
<gene>
    <name evidence="7" type="ORF">BSQ49_10570</name>
</gene>
<evidence type="ECO:0000313" key="7">
    <source>
        <dbReference type="EMBL" id="AUJ30585.1"/>
    </source>
</evidence>